<gene>
    <name evidence="1" type="ORF">GALMADRAFT_248611</name>
</gene>
<dbReference type="HOGENOM" id="CLU_1660888_0_0_1"/>
<organism evidence="1 2">
    <name type="scientific">Galerina marginata (strain CBS 339.88)</name>
    <dbReference type="NCBI Taxonomy" id="685588"/>
    <lineage>
        <taxon>Eukaryota</taxon>
        <taxon>Fungi</taxon>
        <taxon>Dikarya</taxon>
        <taxon>Basidiomycota</taxon>
        <taxon>Agaricomycotina</taxon>
        <taxon>Agaricomycetes</taxon>
        <taxon>Agaricomycetidae</taxon>
        <taxon>Agaricales</taxon>
        <taxon>Agaricineae</taxon>
        <taxon>Strophariaceae</taxon>
        <taxon>Galerina</taxon>
    </lineage>
</organism>
<protein>
    <submittedName>
        <fullName evidence="1">Uncharacterized protein</fullName>
    </submittedName>
</protein>
<evidence type="ECO:0000313" key="1">
    <source>
        <dbReference type="EMBL" id="KDR75874.1"/>
    </source>
</evidence>
<dbReference type="AlphaFoldDB" id="A0A067T7I2"/>
<dbReference type="Proteomes" id="UP000027222">
    <property type="component" value="Unassembled WGS sequence"/>
</dbReference>
<reference evidence="2" key="1">
    <citation type="journal article" date="2014" name="Proc. Natl. Acad. Sci. U.S.A.">
        <title>Extensive sampling of basidiomycete genomes demonstrates inadequacy of the white-rot/brown-rot paradigm for wood decay fungi.</title>
        <authorList>
            <person name="Riley R."/>
            <person name="Salamov A.A."/>
            <person name="Brown D.W."/>
            <person name="Nagy L.G."/>
            <person name="Floudas D."/>
            <person name="Held B.W."/>
            <person name="Levasseur A."/>
            <person name="Lombard V."/>
            <person name="Morin E."/>
            <person name="Otillar R."/>
            <person name="Lindquist E.A."/>
            <person name="Sun H."/>
            <person name="LaButti K.M."/>
            <person name="Schmutz J."/>
            <person name="Jabbour D."/>
            <person name="Luo H."/>
            <person name="Baker S.E."/>
            <person name="Pisabarro A.G."/>
            <person name="Walton J.D."/>
            <person name="Blanchette R.A."/>
            <person name="Henrissat B."/>
            <person name="Martin F."/>
            <person name="Cullen D."/>
            <person name="Hibbett D.S."/>
            <person name="Grigoriev I.V."/>
        </authorList>
    </citation>
    <scope>NUCLEOTIDE SEQUENCE [LARGE SCALE GENOMIC DNA]</scope>
    <source>
        <strain evidence="2">CBS 339.88</strain>
    </source>
</reference>
<name>A0A067T7I2_GALM3</name>
<dbReference type="EMBL" id="KL142380">
    <property type="protein sequence ID" value="KDR75874.1"/>
    <property type="molecule type" value="Genomic_DNA"/>
</dbReference>
<proteinExistence type="predicted"/>
<keyword evidence="2" id="KW-1185">Reference proteome</keyword>
<evidence type="ECO:0000313" key="2">
    <source>
        <dbReference type="Proteomes" id="UP000027222"/>
    </source>
</evidence>
<accession>A0A067T7I2</accession>
<sequence>MCRGFDRDLAGMLSDRRQERTRFELPIGRRNCPAEYHDSFAGLESQVHGKGKEKAVDLLQNHGMKALLFEENAEMDAFYEYPSDEEEDDETFPSEFYDPIGEEHADKPGSFLLAEYFLKSFFQPFAKPSFEHPKFVAGPSRITLDDLRRDSLFQSRRWP</sequence>